<evidence type="ECO:0000256" key="2">
    <source>
        <dbReference type="SAM" id="MobiDB-lite"/>
    </source>
</evidence>
<evidence type="ECO:0000313" key="5">
    <source>
        <dbReference type="EMBL" id="KAG5671435.1"/>
    </source>
</evidence>
<evidence type="ECO:0000256" key="3">
    <source>
        <dbReference type="SAM" id="SignalP"/>
    </source>
</evidence>
<proteinExistence type="inferred from homology"/>
<keyword evidence="6" id="KW-1185">Reference proteome</keyword>
<dbReference type="InterPro" id="IPR043504">
    <property type="entry name" value="Peptidase_S1_PA_chymotrypsin"/>
</dbReference>
<feature type="signal peptide" evidence="3">
    <location>
        <begin position="1"/>
        <end position="16"/>
    </location>
</feature>
<dbReference type="AlphaFoldDB" id="A0A9J6BPU6"/>
<feature type="chain" id="PRO_5039889470" description="Peptidase S1 domain-containing protein" evidence="3">
    <location>
        <begin position="17"/>
        <end position="369"/>
    </location>
</feature>
<dbReference type="SMART" id="SM00020">
    <property type="entry name" value="Tryp_SPc"/>
    <property type="match status" value="1"/>
</dbReference>
<dbReference type="InterPro" id="IPR009003">
    <property type="entry name" value="Peptidase_S1_PA"/>
</dbReference>
<accession>A0A9J6BPU6</accession>
<dbReference type="PROSITE" id="PS50240">
    <property type="entry name" value="TRYPSIN_DOM"/>
    <property type="match status" value="1"/>
</dbReference>
<dbReference type="GO" id="GO:0006508">
    <property type="term" value="P:proteolysis"/>
    <property type="evidence" value="ECO:0007669"/>
    <property type="project" value="InterPro"/>
</dbReference>
<dbReference type="InterPro" id="IPR001254">
    <property type="entry name" value="Trypsin_dom"/>
</dbReference>
<reference evidence="5" key="1">
    <citation type="submission" date="2021-03" db="EMBL/GenBank/DDBJ databases">
        <title>Chromosome level genome of the anhydrobiotic midge Polypedilum vanderplanki.</title>
        <authorList>
            <person name="Yoshida Y."/>
            <person name="Kikawada T."/>
            <person name="Gusev O."/>
        </authorList>
    </citation>
    <scope>NUCLEOTIDE SEQUENCE</scope>
    <source>
        <strain evidence="5">NIAS01</strain>
        <tissue evidence="5">Whole body or cell culture</tissue>
    </source>
</reference>
<comment type="caution">
    <text evidence="5">The sequence shown here is derived from an EMBL/GenBank/DDBJ whole genome shotgun (WGS) entry which is preliminary data.</text>
</comment>
<protein>
    <recommendedName>
        <fullName evidence="4">Peptidase S1 domain-containing protein</fullName>
    </recommendedName>
</protein>
<sequence>MKVFFIFIIFIASVCAENNNLLDIPVVEILTSEIKKPIIETLIKEIPKVEEVKKLKETEPVKEKIEPVEEEIEPVKEESETENKKFEPVKEENEQVNDEKLSIEPQKIVEKIEDVPNEKQRIASGVDATVGENLEYVLLTIIFYNQMQTCGGILVQPQYVVTTASCVKDPVEGVASIVNATFPQVAGNNVATKLQIFIHEGYDQTTYANNIAVIKLSKPAIVDNKTLALANYTTDMTPDIYVNKTLRLCGFGSIANYYTKPLKLKCTDMFVQPSVNCSTVTNTICTFWTDRDNNACNNDFGGPLYLYSYNGTKFTQSVVGMASYSPDYRPNAPCYGGQKIVNVNTAFYVPWITNIISTSELGPVSRPAQ</sequence>
<comment type="similarity">
    <text evidence="1">Belongs to the peptidase S1 family. CLIP subfamily.</text>
</comment>
<dbReference type="InterPro" id="IPR001314">
    <property type="entry name" value="Peptidase_S1A"/>
</dbReference>
<name>A0A9J6BPU6_POLVA</name>
<evidence type="ECO:0000313" key="6">
    <source>
        <dbReference type="Proteomes" id="UP001107558"/>
    </source>
</evidence>
<dbReference type="PANTHER" id="PTHR24260">
    <property type="match status" value="1"/>
</dbReference>
<dbReference type="EMBL" id="JADBJN010000003">
    <property type="protein sequence ID" value="KAG5671435.1"/>
    <property type="molecule type" value="Genomic_DNA"/>
</dbReference>
<dbReference type="PRINTS" id="PR00722">
    <property type="entry name" value="CHYMOTRYPSIN"/>
</dbReference>
<dbReference type="OrthoDB" id="10061449at2759"/>
<dbReference type="InterPro" id="IPR051333">
    <property type="entry name" value="CLIP_Serine_Protease"/>
</dbReference>
<gene>
    <name evidence="5" type="ORF">PVAND_001631</name>
</gene>
<evidence type="ECO:0000259" key="4">
    <source>
        <dbReference type="PROSITE" id="PS50240"/>
    </source>
</evidence>
<feature type="region of interest" description="Disordered" evidence="2">
    <location>
        <begin position="66"/>
        <end position="98"/>
    </location>
</feature>
<dbReference type="Pfam" id="PF00089">
    <property type="entry name" value="Trypsin"/>
    <property type="match status" value="1"/>
</dbReference>
<organism evidence="5 6">
    <name type="scientific">Polypedilum vanderplanki</name>
    <name type="common">Sleeping chironomid midge</name>
    <dbReference type="NCBI Taxonomy" id="319348"/>
    <lineage>
        <taxon>Eukaryota</taxon>
        <taxon>Metazoa</taxon>
        <taxon>Ecdysozoa</taxon>
        <taxon>Arthropoda</taxon>
        <taxon>Hexapoda</taxon>
        <taxon>Insecta</taxon>
        <taxon>Pterygota</taxon>
        <taxon>Neoptera</taxon>
        <taxon>Endopterygota</taxon>
        <taxon>Diptera</taxon>
        <taxon>Nematocera</taxon>
        <taxon>Chironomoidea</taxon>
        <taxon>Chironomidae</taxon>
        <taxon>Chironominae</taxon>
        <taxon>Polypedilum</taxon>
        <taxon>Polypedilum</taxon>
    </lineage>
</organism>
<dbReference type="Gene3D" id="2.40.10.10">
    <property type="entry name" value="Trypsin-like serine proteases"/>
    <property type="match status" value="1"/>
</dbReference>
<feature type="domain" description="Peptidase S1" evidence="4">
    <location>
        <begin position="122"/>
        <end position="357"/>
    </location>
</feature>
<dbReference type="Proteomes" id="UP001107558">
    <property type="component" value="Chromosome 3"/>
</dbReference>
<dbReference type="SUPFAM" id="SSF50494">
    <property type="entry name" value="Trypsin-like serine proteases"/>
    <property type="match status" value="1"/>
</dbReference>
<keyword evidence="3" id="KW-0732">Signal</keyword>
<evidence type="ECO:0000256" key="1">
    <source>
        <dbReference type="ARBA" id="ARBA00024195"/>
    </source>
</evidence>
<dbReference type="PANTHER" id="PTHR24260:SF136">
    <property type="entry name" value="GH08193P-RELATED"/>
    <property type="match status" value="1"/>
</dbReference>
<dbReference type="GO" id="GO:0004252">
    <property type="term" value="F:serine-type endopeptidase activity"/>
    <property type="evidence" value="ECO:0007669"/>
    <property type="project" value="InterPro"/>
</dbReference>